<evidence type="ECO:0000256" key="8">
    <source>
        <dbReference type="ARBA" id="ARBA00022723"/>
    </source>
</evidence>
<organism evidence="14 15">
    <name type="scientific">Bactrocera dorsalis</name>
    <name type="common">Oriental fruit fly</name>
    <name type="synonym">Dacus dorsalis</name>
    <dbReference type="NCBI Taxonomy" id="27457"/>
    <lineage>
        <taxon>Eukaryota</taxon>
        <taxon>Metazoa</taxon>
        <taxon>Ecdysozoa</taxon>
        <taxon>Arthropoda</taxon>
        <taxon>Hexapoda</taxon>
        <taxon>Insecta</taxon>
        <taxon>Pterygota</taxon>
        <taxon>Neoptera</taxon>
        <taxon>Endopterygota</taxon>
        <taxon>Diptera</taxon>
        <taxon>Brachycera</taxon>
        <taxon>Muscomorpha</taxon>
        <taxon>Tephritoidea</taxon>
        <taxon>Tephritidae</taxon>
        <taxon>Bactrocera</taxon>
        <taxon>Bactrocera</taxon>
    </lineage>
</organism>
<evidence type="ECO:0000313" key="14">
    <source>
        <dbReference type="Proteomes" id="UP001652620"/>
    </source>
</evidence>
<keyword evidence="10" id="KW-0539">Nucleus</keyword>
<dbReference type="GeneID" id="105223367"/>
<evidence type="ECO:0000256" key="6">
    <source>
        <dbReference type="ARBA" id="ARBA00022490"/>
    </source>
</evidence>
<comment type="similarity">
    <text evidence="4">Belongs to the HARBI1 family.</text>
</comment>
<dbReference type="PRINTS" id="PR02086">
    <property type="entry name" value="PUTNUCHARBI1"/>
</dbReference>
<keyword evidence="8" id="KW-0479">Metal-binding</keyword>
<accession>A0ABM3K582</accession>
<comment type="cofactor">
    <cofactor evidence="1">
        <name>a divalent metal cation</name>
        <dbReference type="ChEBI" id="CHEBI:60240"/>
    </cofactor>
</comment>
<keyword evidence="14" id="KW-1185">Reference proteome</keyword>
<evidence type="ECO:0000313" key="15">
    <source>
        <dbReference type="RefSeq" id="XP_049316650.1"/>
    </source>
</evidence>
<dbReference type="InterPro" id="IPR045249">
    <property type="entry name" value="HARBI1-like"/>
</dbReference>
<comment type="subcellular location">
    <subcellularLocation>
        <location evidence="3">Cytoplasm</location>
    </subcellularLocation>
    <subcellularLocation>
        <location evidence="2">Nucleus</location>
    </subcellularLocation>
</comment>
<dbReference type="RefSeq" id="XP_049316650.1">
    <property type="nucleotide sequence ID" value="XM_049460693.1"/>
</dbReference>
<name>A0ABM3K582_BACDO</name>
<keyword evidence="7" id="KW-0540">Nuclease</keyword>
<comment type="function">
    <text evidence="12">Transposase-derived protein that may have nuclease activity. Does not have transposase activity.</text>
</comment>
<dbReference type="PANTHER" id="PTHR22930">
    <property type="match status" value="1"/>
</dbReference>
<evidence type="ECO:0000256" key="11">
    <source>
        <dbReference type="ARBA" id="ARBA00030126"/>
    </source>
</evidence>
<keyword evidence="9" id="KW-0378">Hydrolase</keyword>
<keyword evidence="6" id="KW-0963">Cytoplasm</keyword>
<evidence type="ECO:0000256" key="5">
    <source>
        <dbReference type="ARBA" id="ARBA00015519"/>
    </source>
</evidence>
<evidence type="ECO:0000256" key="12">
    <source>
        <dbReference type="ARBA" id="ARBA00045850"/>
    </source>
</evidence>
<dbReference type="PANTHER" id="PTHR22930:SF289">
    <property type="entry name" value="DDE TNP4 DOMAIN-CONTAINING PROTEIN-RELATED"/>
    <property type="match status" value="1"/>
</dbReference>
<dbReference type="Pfam" id="PF13359">
    <property type="entry name" value="DDE_Tnp_4"/>
    <property type="match status" value="1"/>
</dbReference>
<evidence type="ECO:0000256" key="4">
    <source>
        <dbReference type="ARBA" id="ARBA00006958"/>
    </source>
</evidence>
<dbReference type="InterPro" id="IPR027806">
    <property type="entry name" value="HARBI1_dom"/>
</dbReference>
<sequence length="361" mass="41610">MESIAAAIFLEEDGNTSENADAKVERRRLRDMCDPFQMSDELFKKNFSLNKDAFKYVLDTFAEETQQSTLTSLSPLNRVVAALRFFAEGSYQHGVGTDYNVGMGQSTVSKSLSHFLEVMQRKLCPEWIKFDQSEEEKIQAKQEFYAKASFPGVIMCVDGTHIKIVKPSEEGFLYYNRKGFYSINAMVVCDNRMRIKSIDARYPGCNHDSHVWGLSKLRSHMERRYREGERNAWLLGDAGYPLQPWLMTPYRSVSQGSPQSNYNMRHSTTRNIVERTIGVLKNRFRCLLGARELHYSPHKVSQIINVACALHNICIYYKVGDLNANEFNFESRQEEEEEEQSSDPDYTSIANRIRDNILATF</sequence>
<evidence type="ECO:0000256" key="2">
    <source>
        <dbReference type="ARBA" id="ARBA00004123"/>
    </source>
</evidence>
<gene>
    <name evidence="15" type="primary">LOC105223367</name>
</gene>
<evidence type="ECO:0000256" key="10">
    <source>
        <dbReference type="ARBA" id="ARBA00023242"/>
    </source>
</evidence>
<evidence type="ECO:0000259" key="13">
    <source>
        <dbReference type="Pfam" id="PF13359"/>
    </source>
</evidence>
<evidence type="ECO:0000256" key="3">
    <source>
        <dbReference type="ARBA" id="ARBA00004496"/>
    </source>
</evidence>
<dbReference type="Proteomes" id="UP001652620">
    <property type="component" value="Chromosome 6"/>
</dbReference>
<proteinExistence type="inferred from homology"/>
<evidence type="ECO:0000256" key="7">
    <source>
        <dbReference type="ARBA" id="ARBA00022722"/>
    </source>
</evidence>
<reference evidence="15" key="1">
    <citation type="submission" date="2025-08" db="UniProtKB">
        <authorList>
            <consortium name="RefSeq"/>
        </authorList>
    </citation>
    <scope>IDENTIFICATION</scope>
    <source>
        <tissue evidence="15">Adult</tissue>
    </source>
</reference>
<evidence type="ECO:0000256" key="1">
    <source>
        <dbReference type="ARBA" id="ARBA00001968"/>
    </source>
</evidence>
<dbReference type="InterPro" id="IPR026103">
    <property type="entry name" value="HARBI1_animal"/>
</dbReference>
<protein>
    <recommendedName>
        <fullName evidence="5">Putative nuclease HARBI1</fullName>
    </recommendedName>
    <alternativeName>
        <fullName evidence="11">Harbinger transposase-derived nuclease</fullName>
    </alternativeName>
</protein>
<feature type="domain" description="DDE Tnp4" evidence="13">
    <location>
        <begin position="157"/>
        <end position="312"/>
    </location>
</feature>
<evidence type="ECO:0000256" key="9">
    <source>
        <dbReference type="ARBA" id="ARBA00022801"/>
    </source>
</evidence>